<proteinExistence type="predicted"/>
<protein>
    <submittedName>
        <fullName evidence="1">Uncharacterized protein</fullName>
    </submittedName>
</protein>
<evidence type="ECO:0000313" key="1">
    <source>
        <dbReference type="EMBL" id="QHT24730.1"/>
    </source>
</evidence>
<name>A0A6C0E833_9ZZZZ</name>
<reference evidence="1" key="1">
    <citation type="journal article" date="2020" name="Nature">
        <title>Giant virus diversity and host interactions through global metagenomics.</title>
        <authorList>
            <person name="Schulz F."/>
            <person name="Roux S."/>
            <person name="Paez-Espino D."/>
            <person name="Jungbluth S."/>
            <person name="Walsh D.A."/>
            <person name="Denef V.J."/>
            <person name="McMahon K.D."/>
            <person name="Konstantinidis K.T."/>
            <person name="Eloe-Fadrosh E.A."/>
            <person name="Kyrpides N.C."/>
            <person name="Woyke T."/>
        </authorList>
    </citation>
    <scope>NUCLEOTIDE SEQUENCE</scope>
    <source>
        <strain evidence="1">GVMAG-M-3300023179-150</strain>
    </source>
</reference>
<sequence>MFNLEKLQEFLKDLNCEWEYIIDMDFFIESISGLDTLTYVSELSTLNYEDFQIIGQSTINKVMVTVGDNKNHQDEFLYFLKKKDQPDDNFDELYVSIYYSNPLYWYVFKSYDNLKEQIENMIDLYNIKDITDHSHLNKEIYAYMGTSSKLLLNSRAIMSRLIISPFSEGFIWGPKHKDFPIDRHVFSKLPLDVQYSELIKIMVQDYTNDDFEDDENKSNKIPFTFSTRTMFSKSIIKFIDYQGVYIGRFKYRPCITPNNGIQILNRELKRSYPDDFPIDLVIAIEYYPFLDYENVLEKMDTNSLCMVITRMIPQDRNDLIIKISDKLKVMILEEHMKKDADLGVIFQLDNFRKHCLNSISQHKDEDKYSTSYKKIIKDREKRKEDYLDSYRLNIKKLIYKTIQAECGYP</sequence>
<organism evidence="1">
    <name type="scientific">viral metagenome</name>
    <dbReference type="NCBI Taxonomy" id="1070528"/>
    <lineage>
        <taxon>unclassified sequences</taxon>
        <taxon>metagenomes</taxon>
        <taxon>organismal metagenomes</taxon>
    </lineage>
</organism>
<accession>A0A6C0E833</accession>
<dbReference type="AlphaFoldDB" id="A0A6C0E833"/>
<dbReference type="EMBL" id="MN739748">
    <property type="protein sequence ID" value="QHT24730.1"/>
    <property type="molecule type" value="Genomic_DNA"/>
</dbReference>